<gene>
    <name evidence="2" type="ORF">IW967_02010</name>
</gene>
<reference evidence="2 3" key="1">
    <citation type="submission" date="2020-11" db="EMBL/GenBank/DDBJ databases">
        <title>Genomic insight of Alicyclobacillus mali FL 18 reveals a new arsenic-resistant strain, with potential in environmental biotechnology.</title>
        <authorList>
            <person name="Fiorentino G."/>
            <person name="Gallo G."/>
            <person name="Aulitto M."/>
        </authorList>
    </citation>
    <scope>NUCLEOTIDE SEQUENCE [LARGE SCALE GENOMIC DNA]</scope>
    <source>
        <strain evidence="2 3">FL 18</strain>
    </source>
</reference>
<dbReference type="InterPro" id="IPR000182">
    <property type="entry name" value="GNAT_dom"/>
</dbReference>
<keyword evidence="3" id="KW-1185">Reference proteome</keyword>
<dbReference type="EMBL" id="JADPKZ010000024">
    <property type="protein sequence ID" value="MBF8376651.1"/>
    <property type="molecule type" value="Genomic_DNA"/>
</dbReference>
<dbReference type="SUPFAM" id="SSF55729">
    <property type="entry name" value="Acyl-CoA N-acyltransferases (Nat)"/>
    <property type="match status" value="1"/>
</dbReference>
<dbReference type="Pfam" id="PF00583">
    <property type="entry name" value="Acetyltransf_1"/>
    <property type="match status" value="1"/>
</dbReference>
<dbReference type="Gene3D" id="3.40.630.30">
    <property type="match status" value="1"/>
</dbReference>
<comment type="caution">
    <text evidence="2">The sequence shown here is derived from an EMBL/GenBank/DDBJ whole genome shotgun (WGS) entry which is preliminary data.</text>
</comment>
<evidence type="ECO:0000313" key="2">
    <source>
        <dbReference type="EMBL" id="MBF8376651.1"/>
    </source>
</evidence>
<dbReference type="Proteomes" id="UP000642910">
    <property type="component" value="Unassembled WGS sequence"/>
</dbReference>
<dbReference type="PROSITE" id="PS51186">
    <property type="entry name" value="GNAT"/>
    <property type="match status" value="1"/>
</dbReference>
<evidence type="ECO:0000259" key="1">
    <source>
        <dbReference type="PROSITE" id="PS51186"/>
    </source>
</evidence>
<feature type="domain" description="N-acetyltransferase" evidence="1">
    <location>
        <begin position="130"/>
        <end position="262"/>
    </location>
</feature>
<accession>A0ABS0F043</accession>
<evidence type="ECO:0000313" key="3">
    <source>
        <dbReference type="Proteomes" id="UP000642910"/>
    </source>
</evidence>
<protein>
    <submittedName>
        <fullName evidence="2">GNAT family N-acetyltransferase</fullName>
    </submittedName>
</protein>
<organism evidence="2 3">
    <name type="scientific">Alicyclobacillus mali</name>
    <name type="common">ex Roth et al. 2021</name>
    <dbReference type="NCBI Taxonomy" id="1123961"/>
    <lineage>
        <taxon>Bacteria</taxon>
        <taxon>Bacillati</taxon>
        <taxon>Bacillota</taxon>
        <taxon>Bacilli</taxon>
        <taxon>Bacillales</taxon>
        <taxon>Alicyclobacillaceae</taxon>
        <taxon>Alicyclobacillus</taxon>
    </lineage>
</organism>
<dbReference type="InterPro" id="IPR016181">
    <property type="entry name" value="Acyl_CoA_acyltransferase"/>
</dbReference>
<proteinExistence type="predicted"/>
<sequence length="262" mass="29077">MFRRLTASDHDRVVAYLSKRPALHTFLTGDIERYGYDAPFQEVYGYLSDGNVSAILLRFYGSYIFSSEGPAGVAEVVRMLQSNTAWSMVQGDSVSLSLLQDVGGFQPRFVREFAFAERPPGAPRPFVDTTGVHQATVDHVGQLWQLRKSIAEFANSNTTELSLRQSFEAGDTLCFYVPGERGEMAASASAVAENTWTAMVVGVCTRPLYRGLGYATRCVAKLCDVFDERGKTLCLYYDNPNAGGIYRRLGFAVTSGWTQFFR</sequence>
<name>A0ABS0F043_9BACL</name>
<dbReference type="RefSeq" id="WP_067851666.1">
    <property type="nucleotide sequence ID" value="NZ_JADPKZ010000024.1"/>
</dbReference>